<reference evidence="1 2" key="1">
    <citation type="submission" date="2014-10" db="EMBL/GenBank/DDBJ databases">
        <authorList>
            <person name="Seo M.-J."/>
            <person name="Seok Y.J."/>
            <person name="Cha I.-T."/>
        </authorList>
    </citation>
    <scope>NUCLEOTIDE SEQUENCE [LARGE SCALE GENOMIC DNA]</scope>
    <source>
        <strain evidence="1 2">NEU</strain>
    </source>
</reference>
<gene>
    <name evidence="1" type="ORF">LO55_2617</name>
</gene>
<organism evidence="1 2">
    <name type="scientific">Massilia timonae</name>
    <dbReference type="NCBI Taxonomy" id="47229"/>
    <lineage>
        <taxon>Bacteria</taxon>
        <taxon>Pseudomonadati</taxon>
        <taxon>Pseudomonadota</taxon>
        <taxon>Betaproteobacteria</taxon>
        <taxon>Burkholderiales</taxon>
        <taxon>Oxalobacteraceae</taxon>
        <taxon>Telluria group</taxon>
        <taxon>Massilia</taxon>
    </lineage>
</organism>
<accession>A0A1S2NAK4</accession>
<dbReference type="AlphaFoldDB" id="A0A1S2NAK4"/>
<dbReference type="Proteomes" id="UP000180246">
    <property type="component" value="Unassembled WGS sequence"/>
</dbReference>
<dbReference type="RefSeq" id="WP_071361760.1">
    <property type="nucleotide sequence ID" value="NZ_JRYB01000001.1"/>
</dbReference>
<sequence>MQKLIAELMRLYLPADAPPADVLTLHVLGQQNVPISLTSGDGQTRAMMIPFRKTKGLEGDAHWLRLCEVANTLQDTLGLPAPAVSISGGDAYYLWLSLAEPVPADQAQTFLERLRDAYFPEIELDTDAVRAPIALPPCLHPRTGKWAAFIHPGMGASFADEPGLDLAPPPLGQAAFLEGLESIGKEQFEQVFQALEPAQQAVPANLPAVAVAPAPSLAPHAPTPGLLLKDATLEDIVRHLHAMNIEPTFRHLIPPPRRD</sequence>
<name>A0A1S2NAK4_9BURK</name>
<evidence type="ECO:0000313" key="1">
    <source>
        <dbReference type="EMBL" id="OIJ42029.1"/>
    </source>
</evidence>
<protein>
    <submittedName>
        <fullName evidence="1">Uncharacterized protein</fullName>
    </submittedName>
</protein>
<comment type="caution">
    <text evidence="1">The sequence shown here is derived from an EMBL/GenBank/DDBJ whole genome shotgun (WGS) entry which is preliminary data.</text>
</comment>
<dbReference type="EMBL" id="JRYB01000001">
    <property type="protein sequence ID" value="OIJ42029.1"/>
    <property type="molecule type" value="Genomic_DNA"/>
</dbReference>
<proteinExistence type="predicted"/>
<evidence type="ECO:0000313" key="2">
    <source>
        <dbReference type="Proteomes" id="UP000180246"/>
    </source>
</evidence>